<protein>
    <submittedName>
        <fullName evidence="3">Uncharacterized protein</fullName>
    </submittedName>
</protein>
<evidence type="ECO:0000256" key="1">
    <source>
        <dbReference type="SAM" id="MobiDB-lite"/>
    </source>
</evidence>
<gene>
    <name evidence="2" type="ORF">AWC29_03270</name>
    <name evidence="3" type="ORF">AWC29_05140</name>
</gene>
<comment type="caution">
    <text evidence="3">The sequence shown here is derived from an EMBL/GenBank/DDBJ whole genome shotgun (WGS) entry which is preliminary data.</text>
</comment>
<dbReference type="Proteomes" id="UP000193710">
    <property type="component" value="Unassembled WGS sequence"/>
</dbReference>
<feature type="region of interest" description="Disordered" evidence="1">
    <location>
        <begin position="42"/>
        <end position="63"/>
    </location>
</feature>
<evidence type="ECO:0000313" key="2">
    <source>
        <dbReference type="EMBL" id="ORW98920.1"/>
    </source>
</evidence>
<feature type="compositionally biased region" description="Polar residues" evidence="1">
    <location>
        <begin position="44"/>
        <end position="56"/>
    </location>
</feature>
<name>A0ABX3W9L3_9MYCO</name>
<reference evidence="3 4" key="1">
    <citation type="submission" date="2016-01" db="EMBL/GenBank/DDBJ databases">
        <title>The new phylogeny of the genus Mycobacterium.</title>
        <authorList>
            <person name="Tarcisio F."/>
            <person name="Conor M."/>
            <person name="Antonella G."/>
            <person name="Elisabetta G."/>
            <person name="Giulia F.S."/>
            <person name="Sara T."/>
            <person name="Anna F."/>
            <person name="Clotilde B."/>
            <person name="Roberto B."/>
            <person name="Veronica D.S."/>
            <person name="Fabio R."/>
            <person name="Monica P."/>
            <person name="Olivier J."/>
            <person name="Enrico T."/>
            <person name="Nicola S."/>
        </authorList>
    </citation>
    <scope>NUCLEOTIDE SEQUENCE [LARGE SCALE GENOMIC DNA]</scope>
    <source>
        <strain evidence="3 4">DSM 44626</strain>
    </source>
</reference>
<sequence length="63" mass="6820">MTLNSKVIRVNGGANRESGCSAMLNGTIGHNVTTAAPRQRCGYRNTNRDNAIQDNRVSGWRTG</sequence>
<organism evidence="3 4">
    <name type="scientific">Mycobacterium triplex</name>
    <dbReference type="NCBI Taxonomy" id="47839"/>
    <lineage>
        <taxon>Bacteria</taxon>
        <taxon>Bacillati</taxon>
        <taxon>Actinomycetota</taxon>
        <taxon>Actinomycetes</taxon>
        <taxon>Mycobacteriales</taxon>
        <taxon>Mycobacteriaceae</taxon>
        <taxon>Mycobacterium</taxon>
        <taxon>Mycobacterium simiae complex</taxon>
    </lineage>
</organism>
<keyword evidence="4" id="KW-1185">Reference proteome</keyword>
<evidence type="ECO:0000313" key="4">
    <source>
        <dbReference type="Proteomes" id="UP000193710"/>
    </source>
</evidence>
<proteinExistence type="predicted"/>
<dbReference type="EMBL" id="LQPY01000004">
    <property type="protein sequence ID" value="ORX07568.1"/>
    <property type="molecule type" value="Genomic_DNA"/>
</dbReference>
<accession>A0ABX3W9L3</accession>
<dbReference type="EMBL" id="LQPY01000044">
    <property type="protein sequence ID" value="ORW98920.1"/>
    <property type="molecule type" value="Genomic_DNA"/>
</dbReference>
<evidence type="ECO:0000313" key="3">
    <source>
        <dbReference type="EMBL" id="ORX07568.1"/>
    </source>
</evidence>